<evidence type="ECO:0000313" key="8">
    <source>
        <dbReference type="Proteomes" id="UP001596022"/>
    </source>
</evidence>
<dbReference type="InterPro" id="IPR043149">
    <property type="entry name" value="TagF_N"/>
</dbReference>
<name>A0ABV9GU55_9BACL</name>
<organism evidence="7 8">
    <name type="scientific">Camelliibacillus cellulosilyticus</name>
    <dbReference type="NCBI Taxonomy" id="2174486"/>
    <lineage>
        <taxon>Bacteria</taxon>
        <taxon>Bacillati</taxon>
        <taxon>Bacillota</taxon>
        <taxon>Bacilli</taxon>
        <taxon>Bacillales</taxon>
        <taxon>Sporolactobacillaceae</taxon>
        <taxon>Camelliibacillus</taxon>
    </lineage>
</organism>
<dbReference type="EMBL" id="JBHSFW010000022">
    <property type="protein sequence ID" value="MFC4620446.1"/>
    <property type="molecule type" value="Genomic_DNA"/>
</dbReference>
<evidence type="ECO:0000256" key="5">
    <source>
        <dbReference type="ARBA" id="ARBA00022944"/>
    </source>
</evidence>
<keyword evidence="8" id="KW-1185">Reference proteome</keyword>
<dbReference type="Proteomes" id="UP001596022">
    <property type="component" value="Unassembled WGS sequence"/>
</dbReference>
<dbReference type="Gene3D" id="3.40.50.11820">
    <property type="match status" value="1"/>
</dbReference>
<evidence type="ECO:0000256" key="6">
    <source>
        <dbReference type="ARBA" id="ARBA00023136"/>
    </source>
</evidence>
<keyword evidence="6" id="KW-0472">Membrane</keyword>
<comment type="similarity">
    <text evidence="2">Belongs to the CDP-glycerol glycerophosphotransferase family.</text>
</comment>
<dbReference type="SUPFAM" id="SSF53756">
    <property type="entry name" value="UDP-Glycosyltransferase/glycogen phosphorylase"/>
    <property type="match status" value="1"/>
</dbReference>
<dbReference type="InterPro" id="IPR043148">
    <property type="entry name" value="TagF_C"/>
</dbReference>
<comment type="subcellular location">
    <subcellularLocation>
        <location evidence="1">Cell membrane</location>
        <topology evidence="1">Peripheral membrane protein</topology>
    </subcellularLocation>
</comment>
<keyword evidence="3" id="KW-1003">Cell membrane</keyword>
<keyword evidence="5" id="KW-0777">Teichoic acid biosynthesis</keyword>
<evidence type="ECO:0000256" key="3">
    <source>
        <dbReference type="ARBA" id="ARBA00022475"/>
    </source>
</evidence>
<dbReference type="PANTHER" id="PTHR37316:SF2">
    <property type="entry name" value="TEICHOIC ACID RIBITOL-PHOSPHATE POLYMERASE TARK"/>
    <property type="match status" value="1"/>
</dbReference>
<dbReference type="InterPro" id="IPR051612">
    <property type="entry name" value="Teichoic_Acid_Biosynth"/>
</dbReference>
<dbReference type="InterPro" id="IPR007554">
    <property type="entry name" value="Glycerophosphate_synth"/>
</dbReference>
<dbReference type="Gene3D" id="3.40.50.12580">
    <property type="match status" value="1"/>
</dbReference>
<evidence type="ECO:0000256" key="2">
    <source>
        <dbReference type="ARBA" id="ARBA00010488"/>
    </source>
</evidence>
<keyword evidence="4" id="KW-0808">Transferase</keyword>
<sequence>MNVIKIGFTLIAKVLIKSFYFVSKSLFPVNPKKITFASYRSEKIQDNLDYVYQEIRQRNVNYSFVFLFKTYKKSILGKTNYLFHMIRASFHLATSRCVFIDDYYFPIYVIKPRNGTEIIQLWHAAGAFKKFGYSTTDKSYGPSQTYLQHVKVHSNYTKVMVSGKIVIPAYAEAFNMPQNRILSLGVPRIDFFYQKERHIKLRARFFEHFPELKGKKLILYAPTYRGKSHGQNLIDCPLDVKTLKTILGEKYALLVHLHPYMHGKMKVPINNNFSYNIDDFSIQDLMVVSDLLITDYSSVIFDYSLLVRPMAFFSYDLDDYLKERDFYYDYQTFIPGPMFKETQSLAKWIQSEQFDLDVIKQFRDRFFDYQDGKNSERIVNNILANK</sequence>
<evidence type="ECO:0000256" key="1">
    <source>
        <dbReference type="ARBA" id="ARBA00004202"/>
    </source>
</evidence>
<comment type="caution">
    <text evidence="7">The sequence shown here is derived from an EMBL/GenBank/DDBJ whole genome shotgun (WGS) entry which is preliminary data.</text>
</comment>
<evidence type="ECO:0000313" key="7">
    <source>
        <dbReference type="EMBL" id="MFC4620446.1"/>
    </source>
</evidence>
<gene>
    <name evidence="7" type="ORF">ACFO4N_17235</name>
</gene>
<reference evidence="8" key="1">
    <citation type="journal article" date="2019" name="Int. J. Syst. Evol. Microbiol.">
        <title>The Global Catalogue of Microorganisms (GCM) 10K type strain sequencing project: providing services to taxonomists for standard genome sequencing and annotation.</title>
        <authorList>
            <consortium name="The Broad Institute Genomics Platform"/>
            <consortium name="The Broad Institute Genome Sequencing Center for Infectious Disease"/>
            <person name="Wu L."/>
            <person name="Ma J."/>
        </authorList>
    </citation>
    <scope>NUCLEOTIDE SEQUENCE [LARGE SCALE GENOMIC DNA]</scope>
    <source>
        <strain evidence="8">CGMCC 1.16306</strain>
    </source>
</reference>
<dbReference type="PANTHER" id="PTHR37316">
    <property type="entry name" value="TEICHOIC ACID GLYCEROL-PHOSPHATE PRIMASE"/>
    <property type="match status" value="1"/>
</dbReference>
<dbReference type="Pfam" id="PF04464">
    <property type="entry name" value="Glyphos_transf"/>
    <property type="match status" value="1"/>
</dbReference>
<protein>
    <submittedName>
        <fullName evidence="7">CDP-glycerol glycerophosphotransferase family protein</fullName>
    </submittedName>
</protein>
<proteinExistence type="inferred from homology"/>
<dbReference type="RefSeq" id="WP_376847557.1">
    <property type="nucleotide sequence ID" value="NZ_JBHSFW010000022.1"/>
</dbReference>
<accession>A0ABV9GU55</accession>
<evidence type="ECO:0000256" key="4">
    <source>
        <dbReference type="ARBA" id="ARBA00022679"/>
    </source>
</evidence>